<protein>
    <submittedName>
        <fullName evidence="2">GTP-binding protein</fullName>
    </submittedName>
</protein>
<dbReference type="PANTHER" id="PTHR13748">
    <property type="entry name" value="COBW-RELATED"/>
    <property type="match status" value="1"/>
</dbReference>
<dbReference type="InterPro" id="IPR051316">
    <property type="entry name" value="Zinc-reg_GTPase_activator"/>
</dbReference>
<dbReference type="RefSeq" id="WP_275594527.1">
    <property type="nucleotide sequence ID" value="NZ_CP102381.1"/>
</dbReference>
<dbReference type="PANTHER" id="PTHR13748:SF46">
    <property type="entry name" value="ZINC CHAPERONE YEIR"/>
    <property type="match status" value="1"/>
</dbReference>
<keyword evidence="3" id="KW-1185">Reference proteome</keyword>
<evidence type="ECO:0000313" key="3">
    <source>
        <dbReference type="Proteomes" id="UP001222275"/>
    </source>
</evidence>
<dbReference type="Gene3D" id="3.40.50.300">
    <property type="entry name" value="P-loop containing nucleotide triphosphate hydrolases"/>
    <property type="match status" value="1"/>
</dbReference>
<dbReference type="Proteomes" id="UP001222275">
    <property type="component" value="Chromosome"/>
</dbReference>
<dbReference type="EMBL" id="CP102381">
    <property type="protein sequence ID" value="WEJ62269.1"/>
    <property type="molecule type" value="Genomic_DNA"/>
</dbReference>
<evidence type="ECO:0000259" key="1">
    <source>
        <dbReference type="Pfam" id="PF02492"/>
    </source>
</evidence>
<reference evidence="2 3" key="1">
    <citation type="submission" date="2022-06" db="EMBL/GenBank/DDBJ databases">
        <title>Thiomicrohabdus sp. nov, an obligately chemolithoautotrophic, sulfur-oxidizing bacterium isolated from beach of Guanyin Mountain. Amoy.</title>
        <authorList>
            <person name="Zhu H."/>
        </authorList>
    </citation>
    <scope>NUCLEOTIDE SEQUENCE [LARGE SCALE GENOMIC DNA]</scope>
    <source>
        <strain evidence="2 3">XGS-01</strain>
    </source>
</reference>
<accession>A0ABY8C8M4</accession>
<dbReference type="InterPro" id="IPR027417">
    <property type="entry name" value="P-loop_NTPase"/>
</dbReference>
<evidence type="ECO:0000313" key="2">
    <source>
        <dbReference type="EMBL" id="WEJ62269.1"/>
    </source>
</evidence>
<gene>
    <name evidence="2" type="ORF">NR989_09640</name>
</gene>
<proteinExistence type="predicted"/>
<organism evidence="2 3">
    <name type="scientific">Thiomicrorhabdus lithotrophica</name>
    <dbReference type="NCBI Taxonomy" id="2949997"/>
    <lineage>
        <taxon>Bacteria</taxon>
        <taxon>Pseudomonadati</taxon>
        <taxon>Pseudomonadota</taxon>
        <taxon>Gammaproteobacteria</taxon>
        <taxon>Thiotrichales</taxon>
        <taxon>Piscirickettsiaceae</taxon>
        <taxon>Thiomicrorhabdus</taxon>
    </lineage>
</organism>
<dbReference type="SUPFAM" id="SSF52540">
    <property type="entry name" value="P-loop containing nucleoside triphosphate hydrolases"/>
    <property type="match status" value="1"/>
</dbReference>
<dbReference type="CDD" id="cd03112">
    <property type="entry name" value="CobW-like"/>
    <property type="match status" value="1"/>
</dbReference>
<dbReference type="Pfam" id="PF02492">
    <property type="entry name" value="cobW"/>
    <property type="match status" value="1"/>
</dbReference>
<name>A0ABY8C8M4_9GAMM</name>
<feature type="domain" description="CobW/HypB/UreG nucleotide-binding" evidence="1">
    <location>
        <begin position="11"/>
        <end position="177"/>
    </location>
</feature>
<sequence>MFKNIRKKTAVNLITGSLGAGKTTLVRNFIEQKPQNETWAILVNEFGAIGIDGPILASQNSISVSQIPGGCICCSAQNELKDAIEQILEQYTPDRLFIEPTGLGEPDTLVDLLQSQFFQQRFEIQTVFAVLDASTTKITDFEQYTIMQNLLNMADAIIFNKSSLATKEQIRILENYAINLYPPKSAVIVTNQAEVDVNLLNLNHTHKQTNITKELAQISHQEGKSTPQNSKAYHIDKTENLIQPGNPSFNSKIELPGLVTRELQNQLNTLSVGWIFDDSVEFDWSALFSQFKTFNALNKDQQPLRAKGVFKVGKPWMLFQWVSNQATREFIAYRRDSRVELLLSQDSQFDFEAFEISLKNCIKPSS</sequence>
<dbReference type="InterPro" id="IPR003495">
    <property type="entry name" value="CobW/HypB/UreG_nucleotide-bd"/>
</dbReference>